<accession>A0A8H3V2T1</accession>
<dbReference type="EMBL" id="WNWS01000109">
    <property type="protein sequence ID" value="KAE9980016.1"/>
    <property type="molecule type" value="Genomic_DNA"/>
</dbReference>
<evidence type="ECO:0000313" key="2">
    <source>
        <dbReference type="EMBL" id="KAE9980016.1"/>
    </source>
</evidence>
<evidence type="ECO:0000256" key="1">
    <source>
        <dbReference type="SAM" id="MobiDB-lite"/>
    </source>
</evidence>
<feature type="compositionally biased region" description="Polar residues" evidence="1">
    <location>
        <begin position="275"/>
        <end position="288"/>
    </location>
</feature>
<dbReference type="AlphaFoldDB" id="A0A8H3V2T1"/>
<proteinExistence type="predicted"/>
<feature type="compositionally biased region" description="Low complexity" evidence="1">
    <location>
        <begin position="337"/>
        <end position="346"/>
    </location>
</feature>
<sequence>MPGSRQGDAIDFAFYPHRNLQRSISERSPISPLQSGYGSATSPGSPHFRRKPTRSSVASLSSIEERQLLQPPEQSQNYTAYLPSGAVPRSAPPIQTSFPARQVLESPAWPYAIQPLEYLRPQYTTFSPVSSNPYDSWEHQRSPQRPRANASSYMTSPTVYSSYPPPDAFDSEFGSGRAWSGSSAPAAMKSPVPSTRAEGLPLRVSTTRAESNLRRQSEAVDEFTSPSEFALFVEATSSLSINTMMTSDWSSPRLHPTPPPPSRLLAPLPPLPYQQMRSHSSPATTNRQVARRPSRSQLVAEALTGLDHEDRMRPMAEVHRLDEDDLPLDENDDDLPDYAQSQAEASARQRREAARRAQELDEAWSRARRRRG</sequence>
<comment type="caution">
    <text evidence="2">The sequence shown here is derived from an EMBL/GenBank/DDBJ whole genome shotgun (WGS) entry which is preliminary data.</text>
</comment>
<feature type="compositionally biased region" description="Basic and acidic residues" evidence="1">
    <location>
        <begin position="306"/>
        <end position="322"/>
    </location>
</feature>
<name>A0A8H3V2T1_VENIN</name>
<feature type="region of interest" description="Disordered" evidence="1">
    <location>
        <begin position="129"/>
        <end position="159"/>
    </location>
</feature>
<feature type="region of interest" description="Disordered" evidence="1">
    <location>
        <begin position="174"/>
        <end position="221"/>
    </location>
</feature>
<feature type="compositionally biased region" description="Basic and acidic residues" evidence="1">
    <location>
        <begin position="347"/>
        <end position="365"/>
    </location>
</feature>
<dbReference type="Proteomes" id="UP000447873">
    <property type="component" value="Unassembled WGS sequence"/>
</dbReference>
<organism evidence="2 3">
    <name type="scientific">Venturia inaequalis</name>
    <name type="common">Apple scab fungus</name>
    <dbReference type="NCBI Taxonomy" id="5025"/>
    <lineage>
        <taxon>Eukaryota</taxon>
        <taxon>Fungi</taxon>
        <taxon>Dikarya</taxon>
        <taxon>Ascomycota</taxon>
        <taxon>Pezizomycotina</taxon>
        <taxon>Dothideomycetes</taxon>
        <taxon>Pleosporomycetidae</taxon>
        <taxon>Venturiales</taxon>
        <taxon>Venturiaceae</taxon>
        <taxon>Venturia</taxon>
    </lineage>
</organism>
<gene>
    <name evidence="2" type="ORF">EG328_000511</name>
</gene>
<protein>
    <submittedName>
        <fullName evidence="2">Uncharacterized protein</fullName>
    </submittedName>
</protein>
<reference evidence="2 3" key="1">
    <citation type="submission" date="2018-12" db="EMBL/GenBank/DDBJ databases">
        <title>Venturia inaequalis Genome Resource.</title>
        <authorList>
            <person name="Lichtner F.J."/>
        </authorList>
    </citation>
    <scope>NUCLEOTIDE SEQUENCE [LARGE SCALE GENOMIC DNA]</scope>
    <source>
        <strain evidence="2 3">120213</strain>
    </source>
</reference>
<feature type="region of interest" description="Disordered" evidence="1">
    <location>
        <begin position="246"/>
        <end position="372"/>
    </location>
</feature>
<feature type="compositionally biased region" description="Acidic residues" evidence="1">
    <location>
        <begin position="323"/>
        <end position="336"/>
    </location>
</feature>
<feature type="region of interest" description="Disordered" evidence="1">
    <location>
        <begin position="23"/>
        <end position="94"/>
    </location>
</feature>
<feature type="compositionally biased region" description="Polar residues" evidence="1">
    <location>
        <begin position="23"/>
        <end position="44"/>
    </location>
</feature>
<feature type="compositionally biased region" description="Pro residues" evidence="1">
    <location>
        <begin position="255"/>
        <end position="272"/>
    </location>
</feature>
<evidence type="ECO:0000313" key="3">
    <source>
        <dbReference type="Proteomes" id="UP000447873"/>
    </source>
</evidence>